<sequence>MNLTCTICSDGIVASSEIYATHCGHLFHYPCLIQWIERSKTCPQCRYKTTEKNMHRIYLNHTNLECSGDDFATLQSKYDNVQFQLMLKEKDVKNLSEKYNRTKQQNITLRETISELEGKTRSYDSVIHNLKDQISFLKCKAKERDKVMDELTKFKTKLKQMENIELAVNGSREEVTEMLKNENDVDSLVILVATLKKALLDVEKKKINMEHKFKQLQTDITKYRKEITFLETKNKELQKRVDVTDSLSVREINSPRVITNKLEEVHPEVGSAKRKTSFENQGGQNTSLVGMLHSEKEKTVKTVGVNSPYLNIKKGCSSLDFPLQKTGCNVKTLSRDKQVSIFKKPKSNISTIASSRSEIMMYNGLGGQSKEDVYPAPNSELKYRNTGIKRNSIDVGASSSKFRKVN</sequence>
<evidence type="ECO:0000256" key="1">
    <source>
        <dbReference type="ARBA" id="ARBA00022771"/>
    </source>
</evidence>
<dbReference type="PANTHER" id="PTHR46569:SF1">
    <property type="entry name" value="E3 UBIQUITIN-PROTEIN LIGASE RFWD3-RELATED"/>
    <property type="match status" value="1"/>
</dbReference>
<feature type="domain" description="RING-type" evidence="5">
    <location>
        <begin position="5"/>
        <end position="46"/>
    </location>
</feature>
<evidence type="ECO:0000256" key="4">
    <source>
        <dbReference type="SAM" id="Coils"/>
    </source>
</evidence>
<dbReference type="GO" id="GO:0005634">
    <property type="term" value="C:nucleus"/>
    <property type="evidence" value="ECO:0007669"/>
    <property type="project" value="TreeGrafter"/>
</dbReference>
<dbReference type="GO" id="GO:0090734">
    <property type="term" value="C:site of DNA damage"/>
    <property type="evidence" value="ECO:0007669"/>
    <property type="project" value="TreeGrafter"/>
</dbReference>
<dbReference type="CDD" id="cd16480">
    <property type="entry name" value="RING-H2_TRAIP"/>
    <property type="match status" value="1"/>
</dbReference>
<gene>
    <name evidence="6" type="ORF">Zmor_021999</name>
</gene>
<keyword evidence="7" id="KW-1185">Reference proteome</keyword>
<dbReference type="InterPro" id="IPR052639">
    <property type="entry name" value="TRAIP_ubiq-protein_ligase"/>
</dbReference>
<keyword evidence="4" id="KW-0175">Coiled coil</keyword>
<evidence type="ECO:0000256" key="2">
    <source>
        <dbReference type="ARBA" id="ARBA00022833"/>
    </source>
</evidence>
<dbReference type="SMART" id="SM00184">
    <property type="entry name" value="RING"/>
    <property type="match status" value="1"/>
</dbReference>
<dbReference type="InterPro" id="IPR013083">
    <property type="entry name" value="Znf_RING/FYVE/PHD"/>
</dbReference>
<dbReference type="GO" id="GO:0031297">
    <property type="term" value="P:replication fork processing"/>
    <property type="evidence" value="ECO:0007669"/>
    <property type="project" value="TreeGrafter"/>
</dbReference>
<dbReference type="EMBL" id="JALNTZ010000006">
    <property type="protein sequence ID" value="KAJ3650302.1"/>
    <property type="molecule type" value="Genomic_DNA"/>
</dbReference>
<feature type="coiled-coil region" evidence="4">
    <location>
        <begin position="85"/>
        <end position="119"/>
    </location>
</feature>
<dbReference type="AlphaFoldDB" id="A0AA38MBX6"/>
<dbReference type="PANTHER" id="PTHR46569">
    <property type="entry name" value="E3 UBIQUITIN-PROTEIN LIGASE TRAIP"/>
    <property type="match status" value="1"/>
</dbReference>
<dbReference type="GO" id="GO:0061630">
    <property type="term" value="F:ubiquitin protein ligase activity"/>
    <property type="evidence" value="ECO:0007669"/>
    <property type="project" value="TreeGrafter"/>
</dbReference>
<evidence type="ECO:0000313" key="7">
    <source>
        <dbReference type="Proteomes" id="UP001168821"/>
    </source>
</evidence>
<name>A0AA38MBX6_9CUCU</name>
<comment type="caution">
    <text evidence="6">The sequence shown here is derived from an EMBL/GenBank/DDBJ whole genome shotgun (WGS) entry which is preliminary data.</text>
</comment>
<keyword evidence="2" id="KW-0862">Zinc</keyword>
<dbReference type="Pfam" id="PF13639">
    <property type="entry name" value="zf-RING_2"/>
    <property type="match status" value="1"/>
</dbReference>
<proteinExistence type="predicted"/>
<feature type="coiled-coil region" evidence="4">
    <location>
        <begin position="206"/>
        <end position="240"/>
    </location>
</feature>
<accession>A0AA38MBX6</accession>
<keyword evidence="1 3" id="KW-0863">Zinc-finger</keyword>
<reference evidence="6" key="1">
    <citation type="journal article" date="2023" name="G3 (Bethesda)">
        <title>Whole genome assemblies of Zophobas morio and Tenebrio molitor.</title>
        <authorList>
            <person name="Kaur S."/>
            <person name="Stinson S.A."/>
            <person name="diCenzo G.C."/>
        </authorList>
    </citation>
    <scope>NUCLEOTIDE SEQUENCE</scope>
    <source>
        <strain evidence="6">QUZm001</strain>
    </source>
</reference>
<dbReference type="InterPro" id="IPR001841">
    <property type="entry name" value="Znf_RING"/>
</dbReference>
<dbReference type="GO" id="GO:0016567">
    <property type="term" value="P:protein ubiquitination"/>
    <property type="evidence" value="ECO:0007669"/>
    <property type="project" value="TreeGrafter"/>
</dbReference>
<dbReference type="Gene3D" id="3.30.40.10">
    <property type="entry name" value="Zinc/RING finger domain, C3HC4 (zinc finger)"/>
    <property type="match status" value="1"/>
</dbReference>
<organism evidence="6 7">
    <name type="scientific">Zophobas morio</name>
    <dbReference type="NCBI Taxonomy" id="2755281"/>
    <lineage>
        <taxon>Eukaryota</taxon>
        <taxon>Metazoa</taxon>
        <taxon>Ecdysozoa</taxon>
        <taxon>Arthropoda</taxon>
        <taxon>Hexapoda</taxon>
        <taxon>Insecta</taxon>
        <taxon>Pterygota</taxon>
        <taxon>Neoptera</taxon>
        <taxon>Endopterygota</taxon>
        <taxon>Coleoptera</taxon>
        <taxon>Polyphaga</taxon>
        <taxon>Cucujiformia</taxon>
        <taxon>Tenebrionidae</taxon>
        <taxon>Zophobas</taxon>
    </lineage>
</organism>
<dbReference type="Proteomes" id="UP001168821">
    <property type="component" value="Unassembled WGS sequence"/>
</dbReference>
<dbReference type="SUPFAM" id="SSF57850">
    <property type="entry name" value="RING/U-box"/>
    <property type="match status" value="1"/>
</dbReference>
<keyword evidence="1 3" id="KW-0479">Metal-binding</keyword>
<evidence type="ECO:0000259" key="5">
    <source>
        <dbReference type="PROSITE" id="PS50089"/>
    </source>
</evidence>
<dbReference type="PROSITE" id="PS50089">
    <property type="entry name" value="ZF_RING_2"/>
    <property type="match status" value="1"/>
</dbReference>
<evidence type="ECO:0000256" key="3">
    <source>
        <dbReference type="PROSITE-ProRule" id="PRU00175"/>
    </source>
</evidence>
<evidence type="ECO:0000313" key="6">
    <source>
        <dbReference type="EMBL" id="KAJ3650302.1"/>
    </source>
</evidence>
<dbReference type="GO" id="GO:0008270">
    <property type="term" value="F:zinc ion binding"/>
    <property type="evidence" value="ECO:0007669"/>
    <property type="project" value="UniProtKB-KW"/>
</dbReference>
<protein>
    <recommendedName>
        <fullName evidence="5">RING-type domain-containing protein</fullName>
    </recommendedName>
</protein>